<evidence type="ECO:0000313" key="3">
    <source>
        <dbReference type="Proteomes" id="UP000229753"/>
    </source>
</evidence>
<dbReference type="PANTHER" id="PTHR30619:SF1">
    <property type="entry name" value="RECOMBINATION PROTEIN 2"/>
    <property type="match status" value="1"/>
</dbReference>
<dbReference type="InterPro" id="IPR036866">
    <property type="entry name" value="RibonucZ/Hydroxyglut_hydro"/>
</dbReference>
<feature type="domain" description="Metallo-beta-lactamase" evidence="1">
    <location>
        <begin position="42"/>
        <end position="242"/>
    </location>
</feature>
<evidence type="ECO:0000259" key="1">
    <source>
        <dbReference type="SMART" id="SM00849"/>
    </source>
</evidence>
<dbReference type="SMART" id="SM00849">
    <property type="entry name" value="Lactamase_B"/>
    <property type="match status" value="1"/>
</dbReference>
<reference evidence="3" key="1">
    <citation type="submission" date="2017-09" db="EMBL/GenBank/DDBJ databases">
        <title>Depth-based differentiation of microbial function through sediment-hosted aquifers and enrichment of novel symbionts in the deep terrestrial subsurface.</title>
        <authorList>
            <person name="Probst A.J."/>
            <person name="Ladd B."/>
            <person name="Jarett J.K."/>
            <person name="Geller-Mcgrath D.E."/>
            <person name="Sieber C.M.K."/>
            <person name="Emerson J.B."/>
            <person name="Anantharaman K."/>
            <person name="Thomas B.C."/>
            <person name="Malmstrom R."/>
            <person name="Stieglmeier M."/>
            <person name="Klingl A."/>
            <person name="Woyke T."/>
            <person name="Ryan C.M."/>
            <person name="Banfield J.F."/>
        </authorList>
    </citation>
    <scope>NUCLEOTIDE SEQUENCE [LARGE SCALE GENOMIC DNA]</scope>
</reference>
<dbReference type="InterPro" id="IPR052159">
    <property type="entry name" value="Competence_DNA_uptake"/>
</dbReference>
<dbReference type="InterPro" id="IPR035681">
    <property type="entry name" value="ComA-like_MBL"/>
</dbReference>
<evidence type="ECO:0000313" key="2">
    <source>
        <dbReference type="EMBL" id="PIZ48558.1"/>
    </source>
</evidence>
<organism evidence="2 3">
    <name type="scientific">Candidatus Woesebacteria bacterium CG_4_10_14_0_2_um_filter_39_14</name>
    <dbReference type="NCBI Taxonomy" id="1975054"/>
    <lineage>
        <taxon>Bacteria</taxon>
        <taxon>Candidatus Woeseibacteriota</taxon>
    </lineage>
</organism>
<comment type="caution">
    <text evidence="2">The sequence shown here is derived from an EMBL/GenBank/DDBJ whole genome shotgun (WGS) entry which is preliminary data.</text>
</comment>
<dbReference type="AlphaFoldDB" id="A0A2M7TMH4"/>
<name>A0A2M7TMH4_9BACT</name>
<proteinExistence type="predicted"/>
<gene>
    <name evidence="2" type="ORF">COY29_03430</name>
</gene>
<dbReference type="Proteomes" id="UP000229753">
    <property type="component" value="Unassembled WGS sequence"/>
</dbReference>
<sequence length="285" mass="32335">MKELEILKKPLFWLLLILILLWGAVFSLPDKQLHLVFCDVGQGDAILISYSQVQILIDGGPDNKILSCLSKNMPFWDRKIEIVVLTHPEEDHFGGLIDVFKRYNVRYFVANSLVNDRASFWQFYRLALAEKASFYSPKAGDKIRIGALEFLVLWPEKDFLKTDNFNDSSVVLKLVYGDFEALFTGDISEKVEKLLDLPARLAAKRAGGVEILKVAHHGSKFSTSEEFLRKIKPKLAIISVGKNRFGHPTPEVLERLNQAGVKVLRTDQEGNIEIVSNGWGWYNSP</sequence>
<dbReference type="InterPro" id="IPR001279">
    <property type="entry name" value="Metallo-B-lactamas"/>
</dbReference>
<dbReference type="SUPFAM" id="SSF56281">
    <property type="entry name" value="Metallo-hydrolase/oxidoreductase"/>
    <property type="match status" value="1"/>
</dbReference>
<dbReference type="Pfam" id="PF00753">
    <property type="entry name" value="Lactamase_B"/>
    <property type="match status" value="1"/>
</dbReference>
<dbReference type="Gene3D" id="3.60.15.10">
    <property type="entry name" value="Ribonuclease Z/Hydroxyacylglutathione hydrolase-like"/>
    <property type="match status" value="1"/>
</dbReference>
<protein>
    <recommendedName>
        <fullName evidence="1">Metallo-beta-lactamase domain-containing protein</fullName>
    </recommendedName>
</protein>
<dbReference type="PANTHER" id="PTHR30619">
    <property type="entry name" value="DNA INTERNALIZATION/COMPETENCE PROTEIN COMEC/REC2"/>
    <property type="match status" value="1"/>
</dbReference>
<dbReference type="CDD" id="cd07731">
    <property type="entry name" value="ComA-like_MBL-fold"/>
    <property type="match status" value="1"/>
</dbReference>
<dbReference type="EMBL" id="PFNO01000114">
    <property type="protein sequence ID" value="PIZ48558.1"/>
    <property type="molecule type" value="Genomic_DNA"/>
</dbReference>
<accession>A0A2M7TMH4</accession>